<protein>
    <submittedName>
        <fullName evidence="1">Uncharacterized protein</fullName>
    </submittedName>
</protein>
<keyword evidence="2" id="KW-1185">Reference proteome</keyword>
<name>A0ABQ4YW33_9ASTR</name>
<evidence type="ECO:0000313" key="1">
    <source>
        <dbReference type="EMBL" id="GJS82049.1"/>
    </source>
</evidence>
<comment type="caution">
    <text evidence="1">The sequence shown here is derived from an EMBL/GenBank/DDBJ whole genome shotgun (WGS) entry which is preliminary data.</text>
</comment>
<organism evidence="1 2">
    <name type="scientific">Tanacetum coccineum</name>
    <dbReference type="NCBI Taxonomy" id="301880"/>
    <lineage>
        <taxon>Eukaryota</taxon>
        <taxon>Viridiplantae</taxon>
        <taxon>Streptophyta</taxon>
        <taxon>Embryophyta</taxon>
        <taxon>Tracheophyta</taxon>
        <taxon>Spermatophyta</taxon>
        <taxon>Magnoliopsida</taxon>
        <taxon>eudicotyledons</taxon>
        <taxon>Gunneridae</taxon>
        <taxon>Pentapetalae</taxon>
        <taxon>asterids</taxon>
        <taxon>campanulids</taxon>
        <taxon>Asterales</taxon>
        <taxon>Asteraceae</taxon>
        <taxon>Asteroideae</taxon>
        <taxon>Anthemideae</taxon>
        <taxon>Anthemidinae</taxon>
        <taxon>Tanacetum</taxon>
    </lineage>
</organism>
<proteinExistence type="predicted"/>
<evidence type="ECO:0000313" key="2">
    <source>
        <dbReference type="Proteomes" id="UP001151760"/>
    </source>
</evidence>
<sequence>MLDKTQYSSWASRMLLYIKGKENKRLLVDSVLNGHFDYETVTKCGTTTTPAIVRKRRYDELTNAKKLCEACDIKATNIVLQGSPQDIYNMERESKLYDEFDMFTSVLGETIHSYYLRLSIINNYHLLHLNNKSHLLHHNDSPEVNQPSQASFPLMDSGLVVPSFLQSDDLISSLNKARKLSKMEEFKCRLFRGDKIRGMQAVVLGVMLQLQACTKPKRPRNSAWFKEKAMLDEALESGMVLDEEHMAFLADNRDTVTPSEQSQEIPTLAAFQTNDLDVFDSDCDEAPSASSILMAKLSLYDSKTISEVPTHDKYLDNHVIDHTMQGIQSSLQPVSKIPLLHTRIPG</sequence>
<reference evidence="1" key="1">
    <citation type="journal article" date="2022" name="Int. J. Mol. Sci.">
        <title>Draft Genome of Tanacetum Coccineum: Genomic Comparison of Closely Related Tanacetum-Family Plants.</title>
        <authorList>
            <person name="Yamashiro T."/>
            <person name="Shiraishi A."/>
            <person name="Nakayama K."/>
            <person name="Satake H."/>
        </authorList>
    </citation>
    <scope>NUCLEOTIDE SEQUENCE</scope>
</reference>
<gene>
    <name evidence="1" type="ORF">Tco_0748590</name>
</gene>
<dbReference type="Proteomes" id="UP001151760">
    <property type="component" value="Unassembled WGS sequence"/>
</dbReference>
<dbReference type="EMBL" id="BQNB010010794">
    <property type="protein sequence ID" value="GJS82049.1"/>
    <property type="molecule type" value="Genomic_DNA"/>
</dbReference>
<accession>A0ABQ4YW33</accession>
<reference evidence="1" key="2">
    <citation type="submission" date="2022-01" db="EMBL/GenBank/DDBJ databases">
        <authorList>
            <person name="Yamashiro T."/>
            <person name="Shiraishi A."/>
            <person name="Satake H."/>
            <person name="Nakayama K."/>
        </authorList>
    </citation>
    <scope>NUCLEOTIDE SEQUENCE</scope>
</reference>